<evidence type="ECO:0000256" key="17">
    <source>
        <dbReference type="SAM" id="MobiDB-lite"/>
    </source>
</evidence>
<keyword evidence="9" id="KW-0133">Cell shape</keyword>
<dbReference type="InterPro" id="IPR036950">
    <property type="entry name" value="PBP_transglycosylase"/>
</dbReference>
<gene>
    <name evidence="20" type="ORF">A2149_09580</name>
</gene>
<evidence type="ECO:0000256" key="12">
    <source>
        <dbReference type="ARBA" id="ARBA00023136"/>
    </source>
</evidence>
<evidence type="ECO:0000256" key="13">
    <source>
        <dbReference type="ARBA" id="ARBA00023268"/>
    </source>
</evidence>
<evidence type="ECO:0000256" key="5">
    <source>
        <dbReference type="ARBA" id="ARBA00022676"/>
    </source>
</evidence>
<evidence type="ECO:0000256" key="2">
    <source>
        <dbReference type="ARBA" id="ARBA00004752"/>
    </source>
</evidence>
<evidence type="ECO:0000256" key="6">
    <source>
        <dbReference type="ARBA" id="ARBA00022679"/>
    </source>
</evidence>
<dbReference type="EC" id="2.4.99.28" evidence="15"/>
<feature type="compositionally biased region" description="Basic residues" evidence="17">
    <location>
        <begin position="604"/>
        <end position="615"/>
    </location>
</feature>
<dbReference type="PANTHER" id="PTHR32282:SF27">
    <property type="entry name" value="PENICILLIN-BINDING PROTEIN 1A"/>
    <property type="match status" value="1"/>
</dbReference>
<keyword evidence="4" id="KW-0645">Protease</keyword>
<evidence type="ECO:0000256" key="3">
    <source>
        <dbReference type="ARBA" id="ARBA00022645"/>
    </source>
</evidence>
<dbReference type="InterPro" id="IPR012338">
    <property type="entry name" value="Beta-lactam/transpept-like"/>
</dbReference>
<keyword evidence="7 18" id="KW-0812">Transmembrane</keyword>
<accession>A0A1F7RV51</accession>
<keyword evidence="10" id="KW-0573">Peptidoglycan synthesis</keyword>
<evidence type="ECO:0000256" key="11">
    <source>
        <dbReference type="ARBA" id="ARBA00022989"/>
    </source>
</evidence>
<evidence type="ECO:0000256" key="4">
    <source>
        <dbReference type="ARBA" id="ARBA00022670"/>
    </source>
</evidence>
<dbReference type="InterPro" id="IPR001264">
    <property type="entry name" value="Glyco_trans_51"/>
</dbReference>
<evidence type="ECO:0000256" key="15">
    <source>
        <dbReference type="ARBA" id="ARBA00044770"/>
    </source>
</evidence>
<dbReference type="GO" id="GO:0008955">
    <property type="term" value="F:peptidoglycan glycosyltransferase activity"/>
    <property type="evidence" value="ECO:0007669"/>
    <property type="project" value="UniProtKB-EC"/>
</dbReference>
<evidence type="ECO:0000256" key="7">
    <source>
        <dbReference type="ARBA" id="ARBA00022692"/>
    </source>
</evidence>
<keyword evidence="6" id="KW-0808">Transferase</keyword>
<dbReference type="SUPFAM" id="SSF53955">
    <property type="entry name" value="Lysozyme-like"/>
    <property type="match status" value="1"/>
</dbReference>
<keyword evidence="11 18" id="KW-1133">Transmembrane helix</keyword>
<organism evidence="20 21">
    <name type="scientific">Candidatus Schekmanbacteria bacterium RBG_16_38_11</name>
    <dbReference type="NCBI Taxonomy" id="1817880"/>
    <lineage>
        <taxon>Bacteria</taxon>
        <taxon>Candidatus Schekmaniibacteriota</taxon>
    </lineage>
</organism>
<feature type="transmembrane region" description="Helical" evidence="18">
    <location>
        <begin position="15"/>
        <end position="38"/>
    </location>
</feature>
<evidence type="ECO:0000256" key="1">
    <source>
        <dbReference type="ARBA" id="ARBA00004370"/>
    </source>
</evidence>
<dbReference type="SMART" id="SM00316">
    <property type="entry name" value="S1"/>
    <property type="match status" value="1"/>
</dbReference>
<dbReference type="GO" id="GO:0030288">
    <property type="term" value="C:outer membrane-bounded periplasmic space"/>
    <property type="evidence" value="ECO:0007669"/>
    <property type="project" value="TreeGrafter"/>
</dbReference>
<keyword evidence="3" id="KW-0121">Carboxypeptidase</keyword>
<comment type="caution">
    <text evidence="20">The sequence shown here is derived from an EMBL/GenBank/DDBJ whole genome shotgun (WGS) entry which is preliminary data.</text>
</comment>
<dbReference type="PROSITE" id="PS50126">
    <property type="entry name" value="S1"/>
    <property type="match status" value="1"/>
</dbReference>
<dbReference type="GO" id="GO:0008658">
    <property type="term" value="F:penicillin binding"/>
    <property type="evidence" value="ECO:0007669"/>
    <property type="project" value="InterPro"/>
</dbReference>
<dbReference type="InterPro" id="IPR003029">
    <property type="entry name" value="S1_domain"/>
</dbReference>
<evidence type="ECO:0000256" key="14">
    <source>
        <dbReference type="ARBA" id="ARBA00023316"/>
    </source>
</evidence>
<dbReference type="Gene3D" id="1.10.3810.10">
    <property type="entry name" value="Biosynthetic peptidoglycan transglycosylase-like"/>
    <property type="match status" value="1"/>
</dbReference>
<evidence type="ECO:0000256" key="8">
    <source>
        <dbReference type="ARBA" id="ARBA00022801"/>
    </source>
</evidence>
<evidence type="ECO:0000259" key="19">
    <source>
        <dbReference type="PROSITE" id="PS50126"/>
    </source>
</evidence>
<comment type="subcellular location">
    <subcellularLocation>
        <location evidence="1">Membrane</location>
    </subcellularLocation>
</comment>
<evidence type="ECO:0000256" key="18">
    <source>
        <dbReference type="SAM" id="Phobius"/>
    </source>
</evidence>
<dbReference type="GO" id="GO:0009252">
    <property type="term" value="P:peptidoglycan biosynthetic process"/>
    <property type="evidence" value="ECO:0007669"/>
    <property type="project" value="UniProtKB-KW"/>
</dbReference>
<keyword evidence="12 18" id="KW-0472">Membrane</keyword>
<dbReference type="Pfam" id="PF00912">
    <property type="entry name" value="Transgly"/>
    <property type="match status" value="1"/>
</dbReference>
<dbReference type="Proteomes" id="UP000178435">
    <property type="component" value="Unassembled WGS sequence"/>
</dbReference>
<keyword evidence="14" id="KW-0961">Cell wall biogenesis/degradation</keyword>
<dbReference type="InterPro" id="IPR001460">
    <property type="entry name" value="PCN-bd_Tpept"/>
</dbReference>
<dbReference type="GO" id="GO:0006508">
    <property type="term" value="P:proteolysis"/>
    <property type="evidence" value="ECO:0007669"/>
    <property type="project" value="UniProtKB-KW"/>
</dbReference>
<dbReference type="Gene3D" id="3.40.710.10">
    <property type="entry name" value="DD-peptidase/beta-lactamase superfamily"/>
    <property type="match status" value="2"/>
</dbReference>
<sequence>MAQKPKKGFLTKKKIFITLFLGVILLFIFFIIVEGFILPKIEVEKAYKPNAITYIYSDDNALIGHLCLEKKIFIPINNIPKVLQEAFISAEDRNFYNHSGIDFGGIIRAGFKNIFAGRIVQGGSTITQQVARWMFLSKERTMSRKIKEAILAIRLEKKLTKKQILELYLNQIYFGHGAYGVEIAARDYFNKGVSKLNLAESALLAGLPKAPNTYSPVRNPSLAKKRRDYVLERLYEDGKISKQQKENAREEPIILNPYLADMEAAPYFIDYLGRELQEKYSSNNTYDQEIKVYTTLNRRLQRIAIQSLKEGLRELDKRQIDPQKKTAFRGPLKHLTLEEVGNLEDFDWGFDAGIVPKTGSIVTGIIDGVNDDQVTVKVQRFKGVMKSGSMKWAFAQGVKQKPADLFSIGDVIKVRVLKLRDKDTLELGLEQDPLVQGAIAAINPKTGEVKALVGGYDFDKSQFNRAISAKREPGSAFKPIIYLTALKEGYTPASVIIDSPIVFGTSKDDSLWRPENFGNKFYGPTLLRDALIQSRNVCTVKLLKHIGIPPVIENARILGIKSPLEKNLSLALGTSALSLFELTNAYTVFANLGEKIDPTSIRQVKGKTRNHVQRPRNKEGSQNAGEEQGEVADGRERVFDEDVTFVLVKILEGVVEEGTARGAKVLGLPIAGKTGTTNNYMDAWFIGFTPNLVVGVWVGYDGKKTLGRGETGARAALPIWVRFMREAMKGQPVEDFPEPDEVVTALVDPKTGKLAKPDTKDPELLYFIEGTEPGENGGKEIDDSNKFFQLGE</sequence>
<evidence type="ECO:0000256" key="9">
    <source>
        <dbReference type="ARBA" id="ARBA00022960"/>
    </source>
</evidence>
<dbReference type="EMBL" id="MGDF01000101">
    <property type="protein sequence ID" value="OGL45260.1"/>
    <property type="molecule type" value="Genomic_DNA"/>
</dbReference>
<dbReference type="InterPro" id="IPR012340">
    <property type="entry name" value="NA-bd_OB-fold"/>
</dbReference>
<name>A0A1F7RV51_9BACT</name>
<proteinExistence type="predicted"/>
<feature type="domain" description="S1 motif" evidence="19">
    <location>
        <begin position="359"/>
        <end position="430"/>
    </location>
</feature>
<dbReference type="GO" id="GO:0004180">
    <property type="term" value="F:carboxypeptidase activity"/>
    <property type="evidence" value="ECO:0007669"/>
    <property type="project" value="UniProtKB-KW"/>
</dbReference>
<reference evidence="20 21" key="1">
    <citation type="journal article" date="2016" name="Nat. Commun.">
        <title>Thousands of microbial genomes shed light on interconnected biogeochemical processes in an aquifer system.</title>
        <authorList>
            <person name="Anantharaman K."/>
            <person name="Brown C.T."/>
            <person name="Hug L.A."/>
            <person name="Sharon I."/>
            <person name="Castelle C.J."/>
            <person name="Probst A.J."/>
            <person name="Thomas B.C."/>
            <person name="Singh A."/>
            <person name="Wilkins M.J."/>
            <person name="Karaoz U."/>
            <person name="Brodie E.L."/>
            <person name="Williams K.H."/>
            <person name="Hubbard S.S."/>
            <person name="Banfield J.F."/>
        </authorList>
    </citation>
    <scope>NUCLEOTIDE SEQUENCE [LARGE SCALE GENOMIC DNA]</scope>
</reference>
<keyword evidence="5" id="KW-0328">Glycosyltransferase</keyword>
<dbReference type="InterPro" id="IPR023346">
    <property type="entry name" value="Lysozyme-like_dom_sf"/>
</dbReference>
<evidence type="ECO:0000313" key="20">
    <source>
        <dbReference type="EMBL" id="OGL45260.1"/>
    </source>
</evidence>
<protein>
    <recommendedName>
        <fullName evidence="15">peptidoglycan glycosyltransferase</fullName>
        <ecNumber evidence="15">2.4.99.28</ecNumber>
    </recommendedName>
</protein>
<dbReference type="GO" id="GO:0016020">
    <property type="term" value="C:membrane"/>
    <property type="evidence" value="ECO:0007669"/>
    <property type="project" value="UniProtKB-SubCell"/>
</dbReference>
<dbReference type="SUPFAM" id="SSF56601">
    <property type="entry name" value="beta-lactamase/transpeptidase-like"/>
    <property type="match status" value="1"/>
</dbReference>
<evidence type="ECO:0000256" key="10">
    <source>
        <dbReference type="ARBA" id="ARBA00022984"/>
    </source>
</evidence>
<keyword evidence="8" id="KW-0378">Hydrolase</keyword>
<evidence type="ECO:0000313" key="21">
    <source>
        <dbReference type="Proteomes" id="UP000178435"/>
    </source>
</evidence>
<dbReference type="GO" id="GO:0003676">
    <property type="term" value="F:nucleic acid binding"/>
    <property type="evidence" value="ECO:0007669"/>
    <property type="project" value="InterPro"/>
</dbReference>
<dbReference type="NCBIfam" id="TIGR02074">
    <property type="entry name" value="PBP_1a_fam"/>
    <property type="match status" value="1"/>
</dbReference>
<feature type="region of interest" description="Disordered" evidence="17">
    <location>
        <begin position="771"/>
        <end position="792"/>
    </location>
</feature>
<dbReference type="FunFam" id="1.10.3810.10:FF:000003">
    <property type="entry name" value="Penicillin-binding protein 1a"/>
    <property type="match status" value="1"/>
</dbReference>
<feature type="region of interest" description="Disordered" evidence="17">
    <location>
        <begin position="603"/>
        <end position="632"/>
    </location>
</feature>
<evidence type="ECO:0000256" key="16">
    <source>
        <dbReference type="ARBA" id="ARBA00049902"/>
    </source>
</evidence>
<dbReference type="InterPro" id="IPR050396">
    <property type="entry name" value="Glycosyltr_51/Transpeptidase"/>
</dbReference>
<dbReference type="PANTHER" id="PTHR32282">
    <property type="entry name" value="BINDING PROTEIN TRANSPEPTIDASE, PUTATIVE-RELATED"/>
    <property type="match status" value="1"/>
</dbReference>
<comment type="catalytic activity">
    <reaction evidence="16">
        <text>[GlcNAc-(1-&gt;4)-Mur2Ac(oyl-L-Ala-gamma-D-Glu-L-Lys-D-Ala-D-Ala)](n)-di-trans,octa-cis-undecaprenyl diphosphate + beta-D-GlcNAc-(1-&gt;4)-Mur2Ac(oyl-L-Ala-gamma-D-Glu-L-Lys-D-Ala-D-Ala)-di-trans,octa-cis-undecaprenyl diphosphate = [GlcNAc-(1-&gt;4)-Mur2Ac(oyl-L-Ala-gamma-D-Glu-L-Lys-D-Ala-D-Ala)](n+1)-di-trans,octa-cis-undecaprenyl diphosphate + di-trans,octa-cis-undecaprenyl diphosphate + H(+)</text>
        <dbReference type="Rhea" id="RHEA:23708"/>
        <dbReference type="Rhea" id="RHEA-COMP:9602"/>
        <dbReference type="Rhea" id="RHEA-COMP:9603"/>
        <dbReference type="ChEBI" id="CHEBI:15378"/>
        <dbReference type="ChEBI" id="CHEBI:58405"/>
        <dbReference type="ChEBI" id="CHEBI:60033"/>
        <dbReference type="ChEBI" id="CHEBI:78435"/>
        <dbReference type="EC" id="2.4.99.28"/>
    </reaction>
</comment>
<dbReference type="Pfam" id="PF00905">
    <property type="entry name" value="Transpeptidase"/>
    <property type="match status" value="1"/>
</dbReference>
<dbReference type="AlphaFoldDB" id="A0A1F7RV51"/>
<dbReference type="SUPFAM" id="SSF50249">
    <property type="entry name" value="Nucleic acid-binding proteins"/>
    <property type="match status" value="1"/>
</dbReference>
<dbReference type="GO" id="GO:0071555">
    <property type="term" value="P:cell wall organization"/>
    <property type="evidence" value="ECO:0007669"/>
    <property type="project" value="UniProtKB-KW"/>
</dbReference>
<dbReference type="GO" id="GO:0008360">
    <property type="term" value="P:regulation of cell shape"/>
    <property type="evidence" value="ECO:0007669"/>
    <property type="project" value="UniProtKB-KW"/>
</dbReference>
<comment type="pathway">
    <text evidence="2">Cell wall biogenesis; peptidoglycan biosynthesis.</text>
</comment>
<keyword evidence="13" id="KW-0511">Multifunctional enzyme</keyword>